<dbReference type="Proteomes" id="UP001432109">
    <property type="component" value="Segment"/>
</dbReference>
<protein>
    <submittedName>
        <fullName evidence="2">Virion structural protein</fullName>
    </submittedName>
</protein>
<evidence type="ECO:0000313" key="2">
    <source>
        <dbReference type="EMBL" id="WRW34636.1"/>
    </source>
</evidence>
<accession>A0AAX4J790</accession>
<feature type="compositionally biased region" description="Polar residues" evidence="1">
    <location>
        <begin position="245"/>
        <end position="258"/>
    </location>
</feature>
<gene>
    <name evidence="2" type="ORF">CF5_0109</name>
</gene>
<sequence length="279" mass="30886">MPQSDGTNSIHRIALRFPKEDGKKSMYRFKVNPENYTLEAPQRTNAIKAKSDIIIEDYGKDAEVINFSGTTGFRPVKEEGGLKTGKQKMEDLQQSVEDYANQGGDGSVPGAYLEFFNFTDDKYYKVHLAPQGLKISRSKEEPLLFRYDITLVVLGDLSEADRGSVTTEEFGNVKPNAEQRVDEGVKALDNNARKTRDKNTQEISRQTTNKNGLDGKNSSEMLRDANNNLTGKDAMNRITGKGNKDNSGVYNPRQNTNGLKGVIDDMALKIGYGDGGVKS</sequence>
<evidence type="ECO:0000313" key="3">
    <source>
        <dbReference type="Proteomes" id="UP001432109"/>
    </source>
</evidence>
<evidence type="ECO:0000256" key="1">
    <source>
        <dbReference type="SAM" id="MobiDB-lite"/>
    </source>
</evidence>
<feature type="region of interest" description="Disordered" evidence="1">
    <location>
        <begin position="193"/>
        <end position="258"/>
    </location>
</feature>
<reference evidence="2" key="1">
    <citation type="submission" date="2023-12" db="EMBL/GenBank/DDBJ databases">
        <title>Isolation and Characterisation of Novel Lytic Bacteriophages for therapeutic applications in Prosthetic Joint Infections.</title>
        <authorList>
            <person name="Burton N."/>
            <person name="Melo L.D.R."/>
            <person name="Pearce B."/>
            <person name="Tadesse M.D."/>
            <person name="Vryonis E."/>
            <person name="Sagona A."/>
        </authorList>
    </citation>
    <scope>NUCLEOTIDE SEQUENCE</scope>
</reference>
<proteinExistence type="predicted"/>
<dbReference type="InterPro" id="IPR056958">
    <property type="entry name" value="Phage_tail_tube_init_put"/>
</dbReference>
<organism evidence="2 3">
    <name type="scientific">Staphylococcus phage CF5</name>
    <dbReference type="NCBI Taxonomy" id="3113739"/>
    <lineage>
        <taxon>Viruses</taxon>
        <taxon>Duplodnaviria</taxon>
        <taxon>Heunggongvirae</taxon>
        <taxon>Uroviricota</taxon>
        <taxon>Caudoviricetes</taxon>
        <taxon>Herelleviridae</taxon>
        <taxon>Twortvirinae</taxon>
        <taxon>Silviavirus</taxon>
    </lineage>
</organism>
<feature type="compositionally biased region" description="Polar residues" evidence="1">
    <location>
        <begin position="201"/>
        <end position="230"/>
    </location>
</feature>
<dbReference type="Pfam" id="PF23980">
    <property type="entry name" value="Phage_tail_tube_init"/>
    <property type="match status" value="1"/>
</dbReference>
<dbReference type="EMBL" id="PP034390">
    <property type="protein sequence ID" value="WRW34636.1"/>
    <property type="molecule type" value="Genomic_DNA"/>
</dbReference>
<name>A0AAX4J790_9CAUD</name>